<comment type="function">
    <text evidence="8">Broad specificity carboxypetidase that releases amino acids sequentially from the C-terminus, including neutral, aromatic, polar and basic residues.</text>
</comment>
<keyword evidence="1 8" id="KW-0121">Carboxypeptidase</keyword>
<evidence type="ECO:0000256" key="10">
    <source>
        <dbReference type="PIRSR" id="PIRSR006615-2"/>
    </source>
</evidence>
<keyword evidence="4 8" id="KW-0378">Hydrolase</keyword>
<dbReference type="PANTHER" id="PTHR34217:SF1">
    <property type="entry name" value="CARBOXYPEPTIDASE 1"/>
    <property type="match status" value="1"/>
</dbReference>
<evidence type="ECO:0000256" key="8">
    <source>
        <dbReference type="PIRNR" id="PIRNR006615"/>
    </source>
</evidence>
<gene>
    <name evidence="11" type="ORF">C4K68_09995</name>
</gene>
<evidence type="ECO:0000256" key="4">
    <source>
        <dbReference type="ARBA" id="ARBA00022801"/>
    </source>
</evidence>
<evidence type="ECO:0000256" key="1">
    <source>
        <dbReference type="ARBA" id="ARBA00022645"/>
    </source>
</evidence>
<keyword evidence="5 8" id="KW-0482">Metalloprotease</keyword>
<feature type="active site" description="Proton donor/acceptor" evidence="10">
    <location>
        <position position="269"/>
    </location>
</feature>
<feature type="binding site" evidence="9">
    <location>
        <position position="298"/>
    </location>
    <ligand>
        <name>Zn(2+)</name>
        <dbReference type="ChEBI" id="CHEBI:29105"/>
        <note>catalytic</note>
    </ligand>
</feature>
<sequence length="500" mass="56269">MTKSTTPESMLPLQGLFQRQHHFQHLLAMAHWDQATMMPDHSAEARADAIAELETLCHQQLTAPQVEEWLNQAAQDSTLDAKQKASLREMQRQWRQAAVLPEQLVKAQSLAGARCEHAWREQRKANDWQGFAANLKEVVALSREEAQIRAAATGSTPYDALMALYEPGMNCARIDSLFGDMKTWLPGMIHDVVEKQCSLSIVQPQPPFAPAAQEQLGRAVMALLGFDFHAGRLDISAHPFCGGVPEDVRITTRYSEQDFTQSLMGIVHETGHARYEQNLPGDWLKLPVGAARSMGVHESQSLFFEMQLGRHPAFLARIHPLIGEHLGQRPGMDLANLQRLYNQVEPGFIRVDADEVTYPCHVILRYEIERDLMNGALEVEHIPERWDAAMQQYLGLSTAGNYRNGCMQDIHWTDGSFGYFPSYTLGAMIAAQLAASVRAQLGDIGELITQDRLAEVFAWLRQHIWQQGSLLETSELLHQATGEDLSARFFRAHLQARYLD</sequence>
<evidence type="ECO:0000313" key="12">
    <source>
        <dbReference type="Proteomes" id="UP000238196"/>
    </source>
</evidence>
<evidence type="ECO:0000256" key="7">
    <source>
        <dbReference type="ARBA" id="ARBA00061580"/>
    </source>
</evidence>
<dbReference type="PROSITE" id="PS52034">
    <property type="entry name" value="PEPTIDASE_M32"/>
    <property type="match status" value="1"/>
</dbReference>
<dbReference type="GO" id="GO:0006508">
    <property type="term" value="P:proteolysis"/>
    <property type="evidence" value="ECO:0007669"/>
    <property type="project" value="UniProtKB-UniRule"/>
</dbReference>
<feature type="binding site" evidence="9">
    <location>
        <position position="268"/>
    </location>
    <ligand>
        <name>Zn(2+)</name>
        <dbReference type="ChEBI" id="CHEBI:29105"/>
        <note>catalytic</note>
    </ligand>
</feature>
<keyword evidence="9" id="KW-0862">Zinc</keyword>
<evidence type="ECO:0000256" key="6">
    <source>
        <dbReference type="ARBA" id="ARBA00052755"/>
    </source>
</evidence>
<evidence type="ECO:0000256" key="3">
    <source>
        <dbReference type="ARBA" id="ARBA00022723"/>
    </source>
</evidence>
<comment type="caution">
    <text evidence="11">The sequence shown here is derived from an EMBL/GenBank/DDBJ whole genome shotgun (WGS) entry which is preliminary data.</text>
</comment>
<dbReference type="SUPFAM" id="SSF55486">
    <property type="entry name" value="Metalloproteases ('zincins'), catalytic domain"/>
    <property type="match status" value="1"/>
</dbReference>
<name>A0A2S5KS31_9PROT</name>
<evidence type="ECO:0000256" key="2">
    <source>
        <dbReference type="ARBA" id="ARBA00022670"/>
    </source>
</evidence>
<dbReference type="FunFam" id="1.10.1370.30:FF:000003">
    <property type="entry name" value="Thermostable carboxypeptidase 1"/>
    <property type="match status" value="1"/>
</dbReference>
<proteinExistence type="inferred from homology"/>
<keyword evidence="2 8" id="KW-0645">Protease</keyword>
<dbReference type="OrthoDB" id="9772308at2"/>
<feature type="binding site" evidence="9">
    <location>
        <position position="272"/>
    </location>
    <ligand>
        <name>Zn(2+)</name>
        <dbReference type="ChEBI" id="CHEBI:29105"/>
        <note>catalytic</note>
    </ligand>
</feature>
<keyword evidence="3 8" id="KW-0479">Metal-binding</keyword>
<comment type="cofactor">
    <cofactor evidence="9">
        <name>Zn(2+)</name>
        <dbReference type="ChEBI" id="CHEBI:29105"/>
    </cofactor>
    <text evidence="9">Binds 1 zinc ion per subunit.</text>
</comment>
<dbReference type="PANTHER" id="PTHR34217">
    <property type="entry name" value="METAL-DEPENDENT CARBOXYPEPTIDASE"/>
    <property type="match status" value="1"/>
</dbReference>
<evidence type="ECO:0000256" key="9">
    <source>
        <dbReference type="PIRSR" id="PIRSR006615-1"/>
    </source>
</evidence>
<dbReference type="AlphaFoldDB" id="A0A2S5KS31"/>
<dbReference type="Pfam" id="PF02074">
    <property type="entry name" value="Peptidase_M32"/>
    <property type="match status" value="1"/>
</dbReference>
<dbReference type="CDD" id="cd06460">
    <property type="entry name" value="M32_Taq"/>
    <property type="match status" value="1"/>
</dbReference>
<comment type="similarity">
    <text evidence="7 8">Belongs to the peptidase M32 family.</text>
</comment>
<dbReference type="PRINTS" id="PR00998">
    <property type="entry name" value="CRBOXYPTASET"/>
</dbReference>
<dbReference type="EMBL" id="PRLP01000032">
    <property type="protein sequence ID" value="PPC77523.1"/>
    <property type="molecule type" value="Genomic_DNA"/>
</dbReference>
<dbReference type="Proteomes" id="UP000238196">
    <property type="component" value="Unassembled WGS sequence"/>
</dbReference>
<accession>A0A2S5KS31</accession>
<dbReference type="PIRSF" id="PIRSF006615">
    <property type="entry name" value="Zn_crbxpep_Taq"/>
    <property type="match status" value="1"/>
</dbReference>
<comment type="catalytic activity">
    <reaction evidence="6 8">
        <text>Release of a C-terminal amino acid with broad specificity, except for -Pro.</text>
        <dbReference type="EC" id="3.4.17.19"/>
    </reaction>
</comment>
<organism evidence="11 12">
    <name type="scientific">Proteobacteria bacterium 228</name>
    <dbReference type="NCBI Taxonomy" id="2083153"/>
    <lineage>
        <taxon>Bacteria</taxon>
        <taxon>Pseudomonadati</taxon>
        <taxon>Pseudomonadota</taxon>
    </lineage>
</organism>
<dbReference type="Gene3D" id="1.10.1370.30">
    <property type="match status" value="1"/>
</dbReference>
<protein>
    <recommendedName>
        <fullName evidence="8">Metal-dependent carboxypeptidase</fullName>
        <ecNumber evidence="8">3.4.17.19</ecNumber>
    </recommendedName>
</protein>
<dbReference type="GO" id="GO:0008270">
    <property type="term" value="F:zinc ion binding"/>
    <property type="evidence" value="ECO:0007669"/>
    <property type="project" value="UniProtKB-ARBA"/>
</dbReference>
<evidence type="ECO:0000313" key="11">
    <source>
        <dbReference type="EMBL" id="PPC77523.1"/>
    </source>
</evidence>
<reference evidence="11 12" key="1">
    <citation type="submission" date="2018-02" db="EMBL/GenBank/DDBJ databases">
        <title>novel marine gammaproteobacteria from coastal saline agro ecosystem.</title>
        <authorList>
            <person name="Krishnan R."/>
            <person name="Ramesh Kumar N."/>
        </authorList>
    </citation>
    <scope>NUCLEOTIDE SEQUENCE [LARGE SCALE GENOMIC DNA]</scope>
    <source>
        <strain evidence="11 12">228</strain>
    </source>
</reference>
<dbReference type="InterPro" id="IPR001333">
    <property type="entry name" value="Peptidase_M32_Taq"/>
</dbReference>
<dbReference type="EC" id="3.4.17.19" evidence="8"/>
<evidence type="ECO:0000256" key="5">
    <source>
        <dbReference type="ARBA" id="ARBA00023049"/>
    </source>
</evidence>
<dbReference type="GO" id="GO:0004181">
    <property type="term" value="F:metallocarboxypeptidase activity"/>
    <property type="evidence" value="ECO:0007669"/>
    <property type="project" value="UniProtKB-UniRule"/>
</dbReference>